<evidence type="ECO:0000256" key="1">
    <source>
        <dbReference type="PROSITE-ProRule" id="PRU00221"/>
    </source>
</evidence>
<dbReference type="InterPro" id="IPR036322">
    <property type="entry name" value="WD40_repeat_dom_sf"/>
</dbReference>
<dbReference type="AlphaFoldDB" id="A0ABD3VW72"/>
<feature type="compositionally biased region" description="Polar residues" evidence="2">
    <location>
        <begin position="351"/>
        <end position="361"/>
    </location>
</feature>
<dbReference type="EMBL" id="JBJQND010000009">
    <property type="protein sequence ID" value="KAL3865575.1"/>
    <property type="molecule type" value="Genomic_DNA"/>
</dbReference>
<protein>
    <submittedName>
        <fullName evidence="3">Uncharacterized protein</fullName>
    </submittedName>
</protein>
<reference evidence="3 4" key="1">
    <citation type="submission" date="2024-11" db="EMBL/GenBank/DDBJ databases">
        <title>Chromosome-level genome assembly of the freshwater bivalve Anodonta woodiana.</title>
        <authorList>
            <person name="Chen X."/>
        </authorList>
    </citation>
    <scope>NUCLEOTIDE SEQUENCE [LARGE SCALE GENOMIC DNA]</scope>
    <source>
        <strain evidence="3">MN2024</strain>
        <tissue evidence="3">Gills</tissue>
    </source>
</reference>
<gene>
    <name evidence="3" type="ORF">ACJMK2_042950</name>
</gene>
<comment type="caution">
    <text evidence="3">The sequence shown here is derived from an EMBL/GenBank/DDBJ whole genome shotgun (WGS) entry which is preliminary data.</text>
</comment>
<keyword evidence="4" id="KW-1185">Reference proteome</keyword>
<proteinExistence type="predicted"/>
<dbReference type="PROSITE" id="PS50294">
    <property type="entry name" value="WD_REPEATS_REGION"/>
    <property type="match status" value="1"/>
</dbReference>
<dbReference type="PANTHER" id="PTHR20995">
    <property type="entry name" value="F-BOX/WD REPEAT-CONTAINING PROTEIN 5"/>
    <property type="match status" value="1"/>
</dbReference>
<dbReference type="Pfam" id="PF00400">
    <property type="entry name" value="WD40"/>
    <property type="match status" value="2"/>
</dbReference>
<evidence type="ECO:0000313" key="3">
    <source>
        <dbReference type="EMBL" id="KAL3865575.1"/>
    </source>
</evidence>
<evidence type="ECO:0000256" key="2">
    <source>
        <dbReference type="SAM" id="MobiDB-lite"/>
    </source>
</evidence>
<dbReference type="InterPro" id="IPR042508">
    <property type="entry name" value="FBXW5"/>
</dbReference>
<dbReference type="InterPro" id="IPR001680">
    <property type="entry name" value="WD40_rpt"/>
</dbReference>
<keyword evidence="1" id="KW-0853">WD repeat</keyword>
<dbReference type="SUPFAM" id="SSF50978">
    <property type="entry name" value="WD40 repeat-like"/>
    <property type="match status" value="1"/>
</dbReference>
<organism evidence="3 4">
    <name type="scientific">Sinanodonta woodiana</name>
    <name type="common">Chinese pond mussel</name>
    <name type="synonym">Anodonta woodiana</name>
    <dbReference type="NCBI Taxonomy" id="1069815"/>
    <lineage>
        <taxon>Eukaryota</taxon>
        <taxon>Metazoa</taxon>
        <taxon>Spiralia</taxon>
        <taxon>Lophotrochozoa</taxon>
        <taxon>Mollusca</taxon>
        <taxon>Bivalvia</taxon>
        <taxon>Autobranchia</taxon>
        <taxon>Heteroconchia</taxon>
        <taxon>Palaeoheterodonta</taxon>
        <taxon>Unionida</taxon>
        <taxon>Unionoidea</taxon>
        <taxon>Unionidae</taxon>
        <taxon>Unioninae</taxon>
        <taxon>Sinanodonta</taxon>
    </lineage>
</organism>
<dbReference type="InterPro" id="IPR015943">
    <property type="entry name" value="WD40/YVTN_repeat-like_dom_sf"/>
</dbReference>
<dbReference type="PROSITE" id="PS50082">
    <property type="entry name" value="WD_REPEATS_2"/>
    <property type="match status" value="2"/>
</dbReference>
<feature type="region of interest" description="Disordered" evidence="2">
    <location>
        <begin position="346"/>
        <end position="374"/>
    </location>
</feature>
<dbReference type="PANTHER" id="PTHR20995:SF17">
    <property type="entry name" value="F-BOX_WD REPEAT-CONTAINING PROTEIN 5"/>
    <property type="match status" value="1"/>
</dbReference>
<dbReference type="Gene3D" id="2.130.10.10">
    <property type="entry name" value="YVTN repeat-like/Quinoprotein amine dehydrogenase"/>
    <property type="match status" value="2"/>
</dbReference>
<sequence>MLPSDQHSWRMEYERIHYKVPLILSETLTEHTDEVLHVSFAHGGHLFSTTSKDSTLKVWEVGYPTRLKYSKDFRVLLKWDFTQFSCFNKLDTMVLVSSVKTAGLMDRRGFVAILSLLHDFEIMRVVAMDPSQLFGAWLDDLTFLGGCLEISLDRFATTVQIEAFEVDDSPRNKPFTEESIDETGEPGRALFTFSSETASLIKFLTVADIPIRRTLSAYTSITSPPENDSDVDTMETLLVDNMEEPKTTHPVNCHDKYVLSGGEEKEGGRVVNQTKTTTVADENIVSDDSIEMFLKEHSEVLREANKLDHYSSSVFQRRVQMYQAGHNISKSKALSEKGVSDGIASMDIESHSGSNNLNLTSTDEKGDNSELDTSLIDESDCSDIALNINNNESSGLTHCIKALPLPTTILKPPEDFSKNLIFVTGEFAVALHQLGFKNLSKWTWESLSSAHTPDMDSHNSHMVVNYSNHDIHMRGNQALDKPDHLIDLDGHVTGLCLSDDHRYLFINCRPWIGKVDRTDPWATPDLSPNIEVRVIDLFTMQDTGFRYVGHQGHSPSTMCCFVFLDVCKDYVASGSEDAKGYLWDRHYRCLLGTYEHGPGVVNAVGFSPDNQEYFVTVSDDYTVKIWRSKRLMKSLPESQV</sequence>
<dbReference type="SMART" id="SM00320">
    <property type="entry name" value="WD40"/>
    <property type="match status" value="3"/>
</dbReference>
<dbReference type="Proteomes" id="UP001634394">
    <property type="component" value="Unassembled WGS sequence"/>
</dbReference>
<accession>A0ABD3VW72</accession>
<feature type="repeat" description="WD" evidence="1">
    <location>
        <begin position="28"/>
        <end position="61"/>
    </location>
</feature>
<feature type="repeat" description="WD" evidence="1">
    <location>
        <begin position="594"/>
        <end position="626"/>
    </location>
</feature>
<evidence type="ECO:0000313" key="4">
    <source>
        <dbReference type="Proteomes" id="UP001634394"/>
    </source>
</evidence>
<name>A0ABD3VW72_SINWO</name>